<evidence type="ECO:0000256" key="13">
    <source>
        <dbReference type="RuleBase" id="RU003707"/>
    </source>
</evidence>
<comment type="catalytic activity">
    <reaction evidence="11">
        <text>(S)-methylmalonyl-CoA + H(+) = propanoyl-CoA + CO2</text>
        <dbReference type="Rhea" id="RHEA:61340"/>
        <dbReference type="ChEBI" id="CHEBI:15378"/>
        <dbReference type="ChEBI" id="CHEBI:16526"/>
        <dbReference type="ChEBI" id="CHEBI:57327"/>
        <dbReference type="ChEBI" id="CHEBI:57392"/>
        <dbReference type="EC" id="4.1.1.94"/>
    </reaction>
    <physiologicalReaction direction="left-to-right" evidence="11">
        <dbReference type="Rhea" id="RHEA:61341"/>
    </physiologicalReaction>
</comment>
<comment type="subcellular location">
    <subcellularLocation>
        <location evidence="1">Cytoplasm</location>
        <location evidence="1">Cytosol</location>
    </subcellularLocation>
</comment>
<evidence type="ECO:0000256" key="10">
    <source>
        <dbReference type="ARBA" id="ARBA00042182"/>
    </source>
</evidence>
<dbReference type="EMBL" id="JALLBG020000194">
    <property type="protein sequence ID" value="KAL3760026.1"/>
    <property type="molecule type" value="Genomic_DNA"/>
</dbReference>
<dbReference type="Gene3D" id="3.90.226.10">
    <property type="entry name" value="2-enoyl-CoA Hydratase, Chain A, domain 1"/>
    <property type="match status" value="1"/>
</dbReference>
<keyword evidence="16" id="KW-1185">Reference proteome</keyword>
<gene>
    <name evidence="15" type="ORF">ACHAWU_006574</name>
</gene>
<evidence type="ECO:0000256" key="1">
    <source>
        <dbReference type="ARBA" id="ARBA00004514"/>
    </source>
</evidence>
<protein>
    <recommendedName>
        <fullName evidence="8">Ethylmalonyl-CoA decarboxylase</fullName>
        <ecNumber evidence="7">4.1.1.94</ecNumber>
    </recommendedName>
    <alternativeName>
        <fullName evidence="10">Enoyl-CoA hydratase domain-containing protein 1</fullName>
    </alternativeName>
    <alternativeName>
        <fullName evidence="9">Methylmalonyl-CoA decarboxylase</fullName>
    </alternativeName>
</protein>
<dbReference type="PANTHER" id="PTHR11941">
    <property type="entry name" value="ENOYL-COA HYDRATASE-RELATED"/>
    <property type="match status" value="1"/>
</dbReference>
<dbReference type="InterPro" id="IPR018376">
    <property type="entry name" value="Enoyl-CoA_hyd/isom_CS"/>
</dbReference>
<evidence type="ECO:0000256" key="2">
    <source>
        <dbReference type="ARBA" id="ARBA00005254"/>
    </source>
</evidence>
<dbReference type="Proteomes" id="UP001530293">
    <property type="component" value="Unassembled WGS sequence"/>
</dbReference>
<comment type="similarity">
    <text evidence="2 13">Belongs to the enoyl-CoA hydratase/isomerase family.</text>
</comment>
<evidence type="ECO:0000256" key="9">
    <source>
        <dbReference type="ARBA" id="ARBA00042052"/>
    </source>
</evidence>
<organism evidence="15 16">
    <name type="scientific">Discostella pseudostelligera</name>
    <dbReference type="NCBI Taxonomy" id="259834"/>
    <lineage>
        <taxon>Eukaryota</taxon>
        <taxon>Sar</taxon>
        <taxon>Stramenopiles</taxon>
        <taxon>Ochrophyta</taxon>
        <taxon>Bacillariophyta</taxon>
        <taxon>Coscinodiscophyceae</taxon>
        <taxon>Thalassiosirophycidae</taxon>
        <taxon>Stephanodiscales</taxon>
        <taxon>Stephanodiscaceae</taxon>
        <taxon>Discostella</taxon>
    </lineage>
</organism>
<dbReference type="PANTHER" id="PTHR11941:SF27">
    <property type="entry name" value="ETHYLMALONYL-COA DECARBOXYLASE"/>
    <property type="match status" value="1"/>
</dbReference>
<dbReference type="SUPFAM" id="SSF52096">
    <property type="entry name" value="ClpP/crotonase"/>
    <property type="match status" value="1"/>
</dbReference>
<evidence type="ECO:0000256" key="8">
    <source>
        <dbReference type="ARBA" id="ARBA00039903"/>
    </source>
</evidence>
<comment type="catalytic activity">
    <reaction evidence="6">
        <text>(2R)-ethylmalonyl-CoA + H(+) = butanoyl-CoA + CO2</text>
        <dbReference type="Rhea" id="RHEA:59540"/>
        <dbReference type="ChEBI" id="CHEBI:15378"/>
        <dbReference type="ChEBI" id="CHEBI:16526"/>
        <dbReference type="ChEBI" id="CHEBI:57371"/>
        <dbReference type="ChEBI" id="CHEBI:85316"/>
        <dbReference type="EC" id="4.1.1.94"/>
    </reaction>
    <physiologicalReaction direction="left-to-right" evidence="6">
        <dbReference type="Rhea" id="RHEA:59541"/>
    </physiologicalReaction>
</comment>
<evidence type="ECO:0000256" key="12">
    <source>
        <dbReference type="ARBA" id="ARBA00056546"/>
    </source>
</evidence>
<evidence type="ECO:0000256" key="14">
    <source>
        <dbReference type="SAM" id="MobiDB-lite"/>
    </source>
</evidence>
<dbReference type="AlphaFoldDB" id="A0ABD3MDM8"/>
<evidence type="ECO:0000313" key="16">
    <source>
        <dbReference type="Proteomes" id="UP001530293"/>
    </source>
</evidence>
<evidence type="ECO:0000256" key="6">
    <source>
        <dbReference type="ARBA" id="ARBA00036541"/>
    </source>
</evidence>
<feature type="compositionally biased region" description="Low complexity" evidence="14">
    <location>
        <begin position="136"/>
        <end position="152"/>
    </location>
</feature>
<evidence type="ECO:0000256" key="3">
    <source>
        <dbReference type="ARBA" id="ARBA00022490"/>
    </source>
</evidence>
<feature type="region of interest" description="Disordered" evidence="14">
    <location>
        <begin position="128"/>
        <end position="153"/>
    </location>
</feature>
<evidence type="ECO:0000256" key="11">
    <source>
        <dbReference type="ARBA" id="ARBA00047446"/>
    </source>
</evidence>
<keyword evidence="3" id="KW-0963">Cytoplasm</keyword>
<dbReference type="InterPro" id="IPR029045">
    <property type="entry name" value="ClpP/crotonase-like_dom_sf"/>
</dbReference>
<dbReference type="CDD" id="cd06558">
    <property type="entry name" value="crotonase-like"/>
    <property type="match status" value="1"/>
</dbReference>
<evidence type="ECO:0000256" key="7">
    <source>
        <dbReference type="ARBA" id="ARBA00038883"/>
    </source>
</evidence>
<keyword evidence="4" id="KW-0456">Lyase</keyword>
<proteinExistence type="inferred from homology"/>
<sequence>MYLAHHTHRLVMRRCSISSMLVPSSIRFALLPSSSSSSSSTSNGSSTSDPSSGCGVTLQFLHDDSVAVITLQNPKRRNALTVSMMEQLDMHVQSLLRWSTNDSSNYNNNNARAVILTGGGGTFCSGLDLHDNETPSTAETAGGSTNSSSSSSHLLRDGKNMLYHMTRVTNQLLSLPVLSISAIDGYAMGGGAELTTCTDLVVLSRDAKIQFVHAKRGASPGWGGLRRLIKKVGRERALRMLLLGECILGEEEALGARSGGKISYYADVVANEGETALHATMRAVINPLLDLPCSQSIRAIKRAVSSADGDGEVIDCIDGSTLKLDTNLAMMGERDAFLSVWGGKANLEQIQKARDRIKGTPGK</sequence>
<name>A0ABD3MDM8_9STRA</name>
<dbReference type="InterPro" id="IPR001753">
    <property type="entry name" value="Enoyl-CoA_hydra/iso"/>
</dbReference>
<comment type="catalytic activity">
    <reaction evidence="5">
        <text>(2S)-ethylmalonyl-CoA + H(+) = butanoyl-CoA + CO2</text>
        <dbReference type="Rhea" id="RHEA:32131"/>
        <dbReference type="ChEBI" id="CHEBI:15378"/>
        <dbReference type="ChEBI" id="CHEBI:16526"/>
        <dbReference type="ChEBI" id="CHEBI:57371"/>
        <dbReference type="ChEBI" id="CHEBI:60909"/>
        <dbReference type="EC" id="4.1.1.94"/>
    </reaction>
    <physiologicalReaction direction="left-to-right" evidence="5">
        <dbReference type="Rhea" id="RHEA:32132"/>
    </physiologicalReaction>
</comment>
<dbReference type="EC" id="4.1.1.94" evidence="7"/>
<comment type="function">
    <text evidence="12">Decarboxylates ethylmalonyl-CoA, a potentially toxic metabolite, to form butyryl-CoA, suggesting it might be involved in metabolite proofreading. Acts preferentially on (S)-ethylmalonyl-CoA but also has some activity on the (R)-isomer. Also has methylmalonyl-CoA decarboxylase activity at lower level.</text>
</comment>
<dbReference type="GO" id="GO:0005829">
    <property type="term" value="C:cytosol"/>
    <property type="evidence" value="ECO:0007669"/>
    <property type="project" value="UniProtKB-SubCell"/>
</dbReference>
<evidence type="ECO:0000256" key="4">
    <source>
        <dbReference type="ARBA" id="ARBA00023239"/>
    </source>
</evidence>
<dbReference type="PROSITE" id="PS00166">
    <property type="entry name" value="ENOYL_COA_HYDRATASE"/>
    <property type="match status" value="1"/>
</dbReference>
<comment type="caution">
    <text evidence="15">The sequence shown here is derived from an EMBL/GenBank/DDBJ whole genome shotgun (WGS) entry which is preliminary data.</text>
</comment>
<reference evidence="15 16" key="1">
    <citation type="submission" date="2024-10" db="EMBL/GenBank/DDBJ databases">
        <title>Updated reference genomes for cyclostephanoid diatoms.</title>
        <authorList>
            <person name="Roberts W.R."/>
            <person name="Alverson A.J."/>
        </authorList>
    </citation>
    <scope>NUCLEOTIDE SEQUENCE [LARGE SCALE GENOMIC DNA]</scope>
    <source>
        <strain evidence="15 16">AJA232-27</strain>
    </source>
</reference>
<dbReference type="Pfam" id="PF00378">
    <property type="entry name" value="ECH_1"/>
    <property type="match status" value="1"/>
</dbReference>
<evidence type="ECO:0000313" key="15">
    <source>
        <dbReference type="EMBL" id="KAL3760026.1"/>
    </source>
</evidence>
<dbReference type="GO" id="GO:0004492">
    <property type="term" value="F:methyl/ethyl malonyl-CoA decarboxylase activity"/>
    <property type="evidence" value="ECO:0007669"/>
    <property type="project" value="UniProtKB-EC"/>
</dbReference>
<accession>A0ABD3MDM8</accession>
<evidence type="ECO:0000256" key="5">
    <source>
        <dbReference type="ARBA" id="ARBA00036343"/>
    </source>
</evidence>